<dbReference type="Gene3D" id="3.40.50.300">
    <property type="entry name" value="P-loop containing nucleotide triphosphate hydrolases"/>
    <property type="match status" value="1"/>
</dbReference>
<keyword evidence="3" id="KW-0067">ATP-binding</keyword>
<gene>
    <name evidence="4" type="ORF">IFM89_007572</name>
</gene>
<protein>
    <submittedName>
        <fullName evidence="4">Uncharacterized protein</fullName>
    </submittedName>
</protein>
<accession>A0A835M2D4</accession>
<evidence type="ECO:0000313" key="4">
    <source>
        <dbReference type="EMBL" id="KAF9608186.1"/>
    </source>
</evidence>
<dbReference type="GO" id="GO:0034605">
    <property type="term" value="P:cellular response to heat"/>
    <property type="evidence" value="ECO:0007669"/>
    <property type="project" value="TreeGrafter"/>
</dbReference>
<dbReference type="PANTHER" id="PTHR11638">
    <property type="entry name" value="ATP-DEPENDENT CLP PROTEASE"/>
    <property type="match status" value="1"/>
</dbReference>
<evidence type="ECO:0000256" key="2">
    <source>
        <dbReference type="ARBA" id="ARBA00022741"/>
    </source>
</evidence>
<proteinExistence type="predicted"/>
<dbReference type="InterPro" id="IPR050130">
    <property type="entry name" value="ClpA_ClpB"/>
</dbReference>
<comment type="caution">
    <text evidence="4">The sequence shown here is derived from an EMBL/GenBank/DDBJ whole genome shotgun (WGS) entry which is preliminary data.</text>
</comment>
<dbReference type="OrthoDB" id="1728973at2759"/>
<dbReference type="PANTHER" id="PTHR11638:SF155">
    <property type="entry name" value="CHAPERONE PROTEIN CLPC1, CHLOROPLASTIC-LIKE"/>
    <property type="match status" value="1"/>
</dbReference>
<evidence type="ECO:0000313" key="5">
    <source>
        <dbReference type="Proteomes" id="UP000631114"/>
    </source>
</evidence>
<keyword evidence="1" id="KW-0677">Repeat</keyword>
<keyword evidence="5" id="KW-1185">Reference proteome</keyword>
<dbReference type="Proteomes" id="UP000631114">
    <property type="component" value="Unassembled WGS sequence"/>
</dbReference>
<dbReference type="InterPro" id="IPR027417">
    <property type="entry name" value="P-loop_NTPase"/>
</dbReference>
<dbReference type="GO" id="GO:0016887">
    <property type="term" value="F:ATP hydrolysis activity"/>
    <property type="evidence" value="ECO:0007669"/>
    <property type="project" value="TreeGrafter"/>
</dbReference>
<name>A0A835M2D4_9MAGN</name>
<reference evidence="4 5" key="1">
    <citation type="submission" date="2020-10" db="EMBL/GenBank/DDBJ databases">
        <title>The Coptis chinensis genome and diversification of protoberbering-type alkaloids.</title>
        <authorList>
            <person name="Wang B."/>
            <person name="Shu S."/>
            <person name="Song C."/>
            <person name="Liu Y."/>
        </authorList>
    </citation>
    <scope>NUCLEOTIDE SEQUENCE [LARGE SCALE GENOMIC DNA]</scope>
    <source>
        <strain evidence="4">HL-2020</strain>
        <tissue evidence="4">Leaf</tissue>
    </source>
</reference>
<dbReference type="EMBL" id="JADFTS010000004">
    <property type="protein sequence ID" value="KAF9608186.1"/>
    <property type="molecule type" value="Genomic_DNA"/>
</dbReference>
<evidence type="ECO:0000256" key="1">
    <source>
        <dbReference type="ARBA" id="ARBA00022737"/>
    </source>
</evidence>
<sequence>MDCSVLSLWHGLFGIGSPGKFHLILDEIQRPGGFLLRAWNDMNFKGLIPFLHDGNGWAAFFRILLVLHFQCLLCKEGLCFLFMDWLLMRRSKKHIGKKRMAVAQKLIQKHIGRKWKVVRCMEVEGCGIKKDEGDDMTKEAYEMAKKHKYRDVVRALKRGDLRLLRCALQEHEDHQAYDEFWQAGELRDREMDLKAQITSLIDKGKEKPKAESEASDLGPVVTKVDIQHIVSSWTGIPVDKVSSEEFNKLLKMKDTLHQRIIGQAEFDSILVGLEFSCCDLVRNLDFISFCHDN</sequence>
<dbReference type="GO" id="GO:0005737">
    <property type="term" value="C:cytoplasm"/>
    <property type="evidence" value="ECO:0007669"/>
    <property type="project" value="TreeGrafter"/>
</dbReference>
<keyword evidence="2" id="KW-0547">Nucleotide-binding</keyword>
<dbReference type="AlphaFoldDB" id="A0A835M2D4"/>
<dbReference type="GO" id="GO:0005524">
    <property type="term" value="F:ATP binding"/>
    <property type="evidence" value="ECO:0007669"/>
    <property type="project" value="UniProtKB-KW"/>
</dbReference>
<organism evidence="4 5">
    <name type="scientific">Coptis chinensis</name>
    <dbReference type="NCBI Taxonomy" id="261450"/>
    <lineage>
        <taxon>Eukaryota</taxon>
        <taxon>Viridiplantae</taxon>
        <taxon>Streptophyta</taxon>
        <taxon>Embryophyta</taxon>
        <taxon>Tracheophyta</taxon>
        <taxon>Spermatophyta</taxon>
        <taxon>Magnoliopsida</taxon>
        <taxon>Ranunculales</taxon>
        <taxon>Ranunculaceae</taxon>
        <taxon>Coptidoideae</taxon>
        <taxon>Coptis</taxon>
    </lineage>
</organism>
<evidence type="ECO:0000256" key="3">
    <source>
        <dbReference type="ARBA" id="ARBA00022840"/>
    </source>
</evidence>